<feature type="region of interest" description="Disordered" evidence="1">
    <location>
        <begin position="1"/>
        <end position="31"/>
    </location>
</feature>
<dbReference type="Proteomes" id="UP000261680">
    <property type="component" value="Unplaced"/>
</dbReference>
<feature type="compositionally biased region" description="Low complexity" evidence="1">
    <location>
        <begin position="20"/>
        <end position="31"/>
    </location>
</feature>
<feature type="region of interest" description="Disordered" evidence="1">
    <location>
        <begin position="251"/>
        <end position="273"/>
    </location>
</feature>
<feature type="compositionally biased region" description="Polar residues" evidence="1">
    <location>
        <begin position="314"/>
        <end position="332"/>
    </location>
</feature>
<evidence type="ECO:0000313" key="2">
    <source>
        <dbReference type="Proteomes" id="UP000261680"/>
    </source>
</evidence>
<reference evidence="3" key="1">
    <citation type="submission" date="2025-08" db="UniProtKB">
        <authorList>
            <consortium name="RefSeq"/>
        </authorList>
    </citation>
    <scope>IDENTIFICATION</scope>
    <source>
        <tissue evidence="3">Whole blood</tissue>
    </source>
</reference>
<name>A0A8M1H117_URSMA</name>
<dbReference type="KEGG" id="umr:121106291"/>
<sequence>MWGGAAAPAPPPATPPARPFPGHAPATPLPLRSLSSSMRRRTLPPPIGHGVAARALHWRVGGGRGCVRAPPPAQLKVVRPGCGRVWQVRRAGGGGGRVWQVRRAGGGGGRVWQVRRAGGGGGGAWQVRRARGGGGGAWQVRRARGGGGGAWQVRRARGGGGGAWQVRRARGGGGAWQVRRARGGGGGAWQAWRSRGGGAWQVRWARGGGAWQVRWARGWSVGRKASAAEAVAAVAAAVAAAGARPSLVLPGPDPGPCSGRAPAEGAAPPAERKPAMTDFKLGIVPLGLVAGKEGEVLSAIGEKDNGIDMESAPREQTVNDNLTSADRASKNNGDAVDESSEDTLSRLSVCRGADDARPTSDDDFNIKNVPKPSLRKLMAACEKFKNLETKRGLITVGDKLSLTDDNSDHEDENTKVHDLFCPEIPSPNTLKKPLRPLEGLGVTKCDDKRGEMKKFIELKQSLEYCLDQEVKKNGQLEKEITR</sequence>
<dbReference type="GeneID" id="121106291"/>
<gene>
    <name evidence="3" type="primary">LOC121106291</name>
</gene>
<evidence type="ECO:0000313" key="3">
    <source>
        <dbReference type="RefSeq" id="XP_040501170.1"/>
    </source>
</evidence>
<dbReference type="AlphaFoldDB" id="A0A8M1H117"/>
<evidence type="ECO:0000256" key="1">
    <source>
        <dbReference type="SAM" id="MobiDB-lite"/>
    </source>
</evidence>
<dbReference type="OrthoDB" id="10627838at2759"/>
<dbReference type="RefSeq" id="XP_040501170.1">
    <property type="nucleotide sequence ID" value="XM_040645236.1"/>
</dbReference>
<keyword evidence="2" id="KW-1185">Reference proteome</keyword>
<protein>
    <submittedName>
        <fullName evidence="3">Translation initiation factor IF-2-like</fullName>
    </submittedName>
</protein>
<feature type="region of interest" description="Disordered" evidence="1">
    <location>
        <begin position="301"/>
        <end position="344"/>
    </location>
</feature>
<feature type="compositionally biased region" description="Pro residues" evidence="1">
    <location>
        <begin position="8"/>
        <end position="19"/>
    </location>
</feature>
<proteinExistence type="predicted"/>
<feature type="compositionally biased region" description="Low complexity" evidence="1">
    <location>
        <begin position="259"/>
        <end position="269"/>
    </location>
</feature>
<accession>A0A8M1H117</accession>
<organism evidence="2 3">
    <name type="scientific">Ursus maritimus</name>
    <name type="common">Polar bear</name>
    <name type="synonym">Thalarctos maritimus</name>
    <dbReference type="NCBI Taxonomy" id="29073"/>
    <lineage>
        <taxon>Eukaryota</taxon>
        <taxon>Metazoa</taxon>
        <taxon>Chordata</taxon>
        <taxon>Craniata</taxon>
        <taxon>Vertebrata</taxon>
        <taxon>Euteleostomi</taxon>
        <taxon>Mammalia</taxon>
        <taxon>Eutheria</taxon>
        <taxon>Laurasiatheria</taxon>
        <taxon>Carnivora</taxon>
        <taxon>Caniformia</taxon>
        <taxon>Ursidae</taxon>
        <taxon>Ursus</taxon>
    </lineage>
</organism>